<dbReference type="AlphaFoldDB" id="J3NUC3"/>
<dbReference type="STRING" id="644352.J3NUC3"/>
<dbReference type="GeneID" id="20345335"/>
<reference evidence="3" key="2">
    <citation type="submission" date="2010-07" db="EMBL/GenBank/DDBJ databases">
        <authorList>
            <consortium name="The Broad Institute Genome Sequencing Platform"/>
            <consortium name="Broad Institute Genome Sequencing Center for Infectious Disease"/>
            <person name="Ma L.-J."/>
            <person name="Dead R."/>
            <person name="Young S."/>
            <person name="Zeng Q."/>
            <person name="Koehrsen M."/>
            <person name="Alvarado L."/>
            <person name="Berlin A."/>
            <person name="Chapman S.B."/>
            <person name="Chen Z."/>
            <person name="Freedman E."/>
            <person name="Gellesch M."/>
            <person name="Goldberg J."/>
            <person name="Griggs A."/>
            <person name="Gujja S."/>
            <person name="Heilman E.R."/>
            <person name="Heiman D."/>
            <person name="Hepburn T."/>
            <person name="Howarth C."/>
            <person name="Jen D."/>
            <person name="Larson L."/>
            <person name="Mehta T."/>
            <person name="Neiman D."/>
            <person name="Pearson M."/>
            <person name="Roberts A."/>
            <person name="Saif S."/>
            <person name="Shea T."/>
            <person name="Shenoy N."/>
            <person name="Sisk P."/>
            <person name="Stolte C."/>
            <person name="Sykes S."/>
            <person name="Walk T."/>
            <person name="White J."/>
            <person name="Yandava C."/>
            <person name="Haas B."/>
            <person name="Nusbaum C."/>
            <person name="Birren B."/>
        </authorList>
    </citation>
    <scope>NUCLEOTIDE SEQUENCE</scope>
    <source>
        <strain evidence="3">R3-111a-1</strain>
    </source>
</reference>
<dbReference type="SUPFAM" id="SSF52540">
    <property type="entry name" value="P-loop containing nucleoside triphosphate hydrolases"/>
    <property type="match status" value="1"/>
</dbReference>
<dbReference type="HOGENOM" id="CLU_061199_3_0_1"/>
<evidence type="ECO:0008006" key="6">
    <source>
        <dbReference type="Google" id="ProtNLM"/>
    </source>
</evidence>
<organism evidence="3">
    <name type="scientific">Gaeumannomyces tritici (strain R3-111a-1)</name>
    <name type="common">Wheat and barley take-all root rot fungus</name>
    <name type="synonym">Gaeumannomyces graminis var. tritici</name>
    <dbReference type="NCBI Taxonomy" id="644352"/>
    <lineage>
        <taxon>Eukaryota</taxon>
        <taxon>Fungi</taxon>
        <taxon>Dikarya</taxon>
        <taxon>Ascomycota</taxon>
        <taxon>Pezizomycotina</taxon>
        <taxon>Sordariomycetes</taxon>
        <taxon>Sordariomycetidae</taxon>
        <taxon>Magnaporthales</taxon>
        <taxon>Magnaporthaceae</taxon>
        <taxon>Gaeumannomyces</taxon>
    </lineage>
</organism>
<dbReference type="PROSITE" id="PS51257">
    <property type="entry name" value="PROKAR_LIPOPROTEIN"/>
    <property type="match status" value="1"/>
</dbReference>
<reference evidence="4" key="4">
    <citation type="journal article" date="2015" name="G3 (Bethesda)">
        <title>Genome sequences of three phytopathogenic species of the Magnaporthaceae family of fungi.</title>
        <authorList>
            <person name="Okagaki L.H."/>
            <person name="Nunes C.C."/>
            <person name="Sailsbery J."/>
            <person name="Clay B."/>
            <person name="Brown D."/>
            <person name="John T."/>
            <person name="Oh Y."/>
            <person name="Young N."/>
            <person name="Fitzgerald M."/>
            <person name="Haas B.J."/>
            <person name="Zeng Q."/>
            <person name="Young S."/>
            <person name="Adiconis X."/>
            <person name="Fan L."/>
            <person name="Levin J.Z."/>
            <person name="Mitchell T.K."/>
            <person name="Okubara P.A."/>
            <person name="Farman M.L."/>
            <person name="Kohn L.M."/>
            <person name="Birren B."/>
            <person name="Ma L.-J."/>
            <person name="Dean R.A."/>
        </authorList>
    </citation>
    <scope>NUCLEOTIDE SEQUENCE</scope>
    <source>
        <strain evidence="4">R3-111a-1</strain>
    </source>
</reference>
<accession>J3NUC3</accession>
<keyword evidence="1" id="KW-1133">Transmembrane helix</keyword>
<evidence type="ECO:0000256" key="1">
    <source>
        <dbReference type="SAM" id="Phobius"/>
    </source>
</evidence>
<reference evidence="4" key="5">
    <citation type="submission" date="2018-04" db="UniProtKB">
        <authorList>
            <consortium name="EnsemblFungi"/>
        </authorList>
    </citation>
    <scope>IDENTIFICATION</scope>
    <source>
        <strain evidence="4">R3-111a-1</strain>
    </source>
</reference>
<name>J3NUC3_GAET3</name>
<evidence type="ECO:0000313" key="5">
    <source>
        <dbReference type="Proteomes" id="UP000006039"/>
    </source>
</evidence>
<reference evidence="3" key="3">
    <citation type="submission" date="2010-09" db="EMBL/GenBank/DDBJ databases">
        <title>Annotation of Gaeumannomyces graminis var. tritici R3-111a-1.</title>
        <authorList>
            <consortium name="The Broad Institute Genome Sequencing Platform"/>
            <person name="Ma L.-J."/>
            <person name="Dead R."/>
            <person name="Young S.K."/>
            <person name="Zeng Q."/>
            <person name="Gargeya S."/>
            <person name="Fitzgerald M."/>
            <person name="Haas B."/>
            <person name="Abouelleil A."/>
            <person name="Alvarado L."/>
            <person name="Arachchi H.M."/>
            <person name="Berlin A."/>
            <person name="Brown A."/>
            <person name="Chapman S.B."/>
            <person name="Chen Z."/>
            <person name="Dunbar C."/>
            <person name="Freedman E."/>
            <person name="Gearin G."/>
            <person name="Gellesch M."/>
            <person name="Goldberg J."/>
            <person name="Griggs A."/>
            <person name="Gujja S."/>
            <person name="Heiman D."/>
            <person name="Howarth C."/>
            <person name="Larson L."/>
            <person name="Lui A."/>
            <person name="MacDonald P.J.P."/>
            <person name="Mehta T."/>
            <person name="Montmayeur A."/>
            <person name="Murphy C."/>
            <person name="Neiman D."/>
            <person name="Pearson M."/>
            <person name="Priest M."/>
            <person name="Roberts A."/>
            <person name="Saif S."/>
            <person name="Shea T."/>
            <person name="Shenoy N."/>
            <person name="Sisk P."/>
            <person name="Stolte C."/>
            <person name="Sykes S."/>
            <person name="Yandava C."/>
            <person name="Wortman J."/>
            <person name="Nusbaum C."/>
            <person name="Birren B."/>
        </authorList>
    </citation>
    <scope>NUCLEOTIDE SEQUENCE</scope>
    <source>
        <strain evidence="3">R3-111a-1</strain>
    </source>
</reference>
<keyword evidence="2" id="KW-0732">Signal</keyword>
<feature type="transmembrane region" description="Helical" evidence="1">
    <location>
        <begin position="320"/>
        <end position="339"/>
    </location>
</feature>
<protein>
    <recommendedName>
        <fullName evidence="6">NAD dependent epimerase/dehydratase</fullName>
    </recommendedName>
</protein>
<dbReference type="eggNOG" id="ENOG502SJAJ">
    <property type="taxonomic scope" value="Eukaryota"/>
</dbReference>
<dbReference type="VEuPathDB" id="FungiDB:GGTG_04877"/>
<dbReference type="InterPro" id="IPR040632">
    <property type="entry name" value="Sulfotransfer_4"/>
</dbReference>
<keyword evidence="5" id="KW-1185">Reference proteome</keyword>
<dbReference type="Gene3D" id="3.40.50.300">
    <property type="entry name" value="P-loop containing nucleotide triphosphate hydrolases"/>
    <property type="match status" value="1"/>
</dbReference>
<proteinExistence type="predicted"/>
<keyword evidence="1" id="KW-0472">Membrane</keyword>
<dbReference type="EnsemblFungi" id="EJT79794">
    <property type="protein sequence ID" value="EJT79794"/>
    <property type="gene ID" value="GGTG_04877"/>
</dbReference>
<dbReference type="Proteomes" id="UP000006039">
    <property type="component" value="Unassembled WGS sequence"/>
</dbReference>
<dbReference type="PANTHER" id="PTHR36978">
    <property type="entry name" value="P-LOOP CONTAINING NUCLEOTIDE TRIPHOSPHATE HYDROLASE"/>
    <property type="match status" value="1"/>
</dbReference>
<feature type="signal peptide" evidence="2">
    <location>
        <begin position="1"/>
        <end position="21"/>
    </location>
</feature>
<dbReference type="OrthoDB" id="408152at2759"/>
<dbReference type="EMBL" id="GL385396">
    <property type="protein sequence ID" value="EJT79794.1"/>
    <property type="molecule type" value="Genomic_DNA"/>
</dbReference>
<evidence type="ECO:0000256" key="2">
    <source>
        <dbReference type="SAM" id="SignalP"/>
    </source>
</evidence>
<sequence>MQRGRVHVPCFFLLTVSQACTFPAGQNALIAVRAPFFTSWIATWLAPFSSSLFLPVSSTAVMSRAIDKFPDPPVKRPTKIIGMGCSRTATLGLYKALSILGYNTLHMIVIINGDAGGKHHDPKIFYEAIESHTNPKSGIKPYDKADFEKWWAEYDAVLECPSYFPEAILDAYKDDPDVKFILTERRPEGFAKSFRSSIGSFETGVRSFPLSFLKFLDARNYYLFRMGSRLWDHCAGGVPPWDDRGDANLRSFYSDYMAKVKPALPKDRTLVLNLEEGLGWEKLCEFLGDEIPDVPYPRTNDPNEFKNIVSPHIEAGLNRAMGVVAGAAAVAAGVGFWLLKSHGRFR</sequence>
<dbReference type="InterPro" id="IPR027417">
    <property type="entry name" value="P-loop_NTPase"/>
</dbReference>
<dbReference type="PANTHER" id="PTHR36978:SF4">
    <property type="entry name" value="P-LOOP CONTAINING NUCLEOSIDE TRIPHOSPHATE HYDROLASE PROTEIN"/>
    <property type="match status" value="1"/>
</dbReference>
<feature type="chain" id="PRO_5015094487" description="NAD dependent epimerase/dehydratase" evidence="2">
    <location>
        <begin position="22"/>
        <end position="346"/>
    </location>
</feature>
<keyword evidence="1" id="KW-0812">Transmembrane</keyword>
<reference evidence="5" key="1">
    <citation type="submission" date="2010-07" db="EMBL/GenBank/DDBJ databases">
        <title>The genome sequence of Gaeumannomyces graminis var. tritici strain R3-111a-1.</title>
        <authorList>
            <consortium name="The Broad Institute Genome Sequencing Platform"/>
            <person name="Ma L.-J."/>
            <person name="Dead R."/>
            <person name="Young S."/>
            <person name="Zeng Q."/>
            <person name="Koehrsen M."/>
            <person name="Alvarado L."/>
            <person name="Berlin A."/>
            <person name="Chapman S.B."/>
            <person name="Chen Z."/>
            <person name="Freedman E."/>
            <person name="Gellesch M."/>
            <person name="Goldberg J."/>
            <person name="Griggs A."/>
            <person name="Gujja S."/>
            <person name="Heilman E.R."/>
            <person name="Heiman D."/>
            <person name="Hepburn T."/>
            <person name="Howarth C."/>
            <person name="Jen D."/>
            <person name="Larson L."/>
            <person name="Mehta T."/>
            <person name="Neiman D."/>
            <person name="Pearson M."/>
            <person name="Roberts A."/>
            <person name="Saif S."/>
            <person name="Shea T."/>
            <person name="Shenoy N."/>
            <person name="Sisk P."/>
            <person name="Stolte C."/>
            <person name="Sykes S."/>
            <person name="Walk T."/>
            <person name="White J."/>
            <person name="Yandava C."/>
            <person name="Haas B."/>
            <person name="Nusbaum C."/>
            <person name="Birren B."/>
        </authorList>
    </citation>
    <scope>NUCLEOTIDE SEQUENCE [LARGE SCALE GENOMIC DNA]</scope>
    <source>
        <strain evidence="5">R3-111a-1</strain>
    </source>
</reference>
<gene>
    <name evidence="4" type="primary">20345335</name>
    <name evidence="3" type="ORF">GGTG_04877</name>
</gene>
<evidence type="ECO:0000313" key="3">
    <source>
        <dbReference type="EMBL" id="EJT79794.1"/>
    </source>
</evidence>
<evidence type="ECO:0000313" key="4">
    <source>
        <dbReference type="EnsemblFungi" id="EJT79794"/>
    </source>
</evidence>
<dbReference type="Pfam" id="PF17784">
    <property type="entry name" value="Sulfotransfer_4"/>
    <property type="match status" value="1"/>
</dbReference>
<dbReference type="RefSeq" id="XP_009220939.1">
    <property type="nucleotide sequence ID" value="XM_009222675.1"/>
</dbReference>